<name>A0A182KIX6_9DIPT</name>
<accession>A0A182KIX6</accession>
<reference evidence="2" key="1">
    <citation type="submission" date="2013-03" db="EMBL/GenBank/DDBJ databases">
        <title>The Genome Sequence of Anopheles christyi ACHKN1017.</title>
        <authorList>
            <consortium name="The Broad Institute Genomics Platform"/>
            <person name="Neafsey D.E."/>
            <person name="Besansky N."/>
            <person name="Walker B."/>
            <person name="Young S.K."/>
            <person name="Zeng Q."/>
            <person name="Gargeya S."/>
            <person name="Fitzgerald M."/>
            <person name="Haas B."/>
            <person name="Abouelleil A."/>
            <person name="Allen A.W."/>
            <person name="Alvarado L."/>
            <person name="Arachchi H.M."/>
            <person name="Berlin A.M."/>
            <person name="Chapman S.B."/>
            <person name="Gainer-Dewar J."/>
            <person name="Goldberg J."/>
            <person name="Griggs A."/>
            <person name="Gujja S."/>
            <person name="Hansen M."/>
            <person name="Howarth C."/>
            <person name="Imamovic A."/>
            <person name="Ireland A."/>
            <person name="Larimer J."/>
            <person name="McCowan C."/>
            <person name="Murphy C."/>
            <person name="Pearson M."/>
            <person name="Poon T.W."/>
            <person name="Priest M."/>
            <person name="Roberts A."/>
            <person name="Saif S."/>
            <person name="Shea T."/>
            <person name="Sisk P."/>
            <person name="Sykes S."/>
            <person name="Wortman J."/>
            <person name="Nusbaum C."/>
            <person name="Birren B."/>
        </authorList>
    </citation>
    <scope>NUCLEOTIDE SEQUENCE [LARGE SCALE GENOMIC DNA]</scope>
    <source>
        <strain evidence="2">ACHKN1017</strain>
    </source>
</reference>
<reference evidence="1" key="2">
    <citation type="submission" date="2020-05" db="UniProtKB">
        <authorList>
            <consortium name="EnsemblMetazoa"/>
        </authorList>
    </citation>
    <scope>IDENTIFICATION</scope>
    <source>
        <strain evidence="1">ACHKN1017</strain>
    </source>
</reference>
<organism evidence="1 2">
    <name type="scientific">Anopheles christyi</name>
    <dbReference type="NCBI Taxonomy" id="43041"/>
    <lineage>
        <taxon>Eukaryota</taxon>
        <taxon>Metazoa</taxon>
        <taxon>Ecdysozoa</taxon>
        <taxon>Arthropoda</taxon>
        <taxon>Hexapoda</taxon>
        <taxon>Insecta</taxon>
        <taxon>Pterygota</taxon>
        <taxon>Neoptera</taxon>
        <taxon>Endopterygota</taxon>
        <taxon>Diptera</taxon>
        <taxon>Nematocera</taxon>
        <taxon>Culicoidea</taxon>
        <taxon>Culicidae</taxon>
        <taxon>Anophelinae</taxon>
        <taxon>Anopheles</taxon>
    </lineage>
</organism>
<dbReference type="AlphaFoldDB" id="A0A182KIX6"/>
<sequence length="17" mass="1942">MSFAVDCTVPKPHQRLL</sequence>
<dbReference type="EnsemblMetazoa" id="ACHR014385-RA">
    <property type="protein sequence ID" value="ACHR014385-PA"/>
    <property type="gene ID" value="ACHR014385"/>
</dbReference>
<keyword evidence="2" id="KW-1185">Reference proteome</keyword>
<evidence type="ECO:0000313" key="2">
    <source>
        <dbReference type="Proteomes" id="UP000075881"/>
    </source>
</evidence>
<proteinExistence type="predicted"/>
<dbReference type="VEuPathDB" id="VectorBase:ACHR014385"/>
<protein>
    <submittedName>
        <fullName evidence="1">Uncharacterized protein</fullName>
    </submittedName>
</protein>
<dbReference type="Proteomes" id="UP000075881">
    <property type="component" value="Unassembled WGS sequence"/>
</dbReference>
<evidence type="ECO:0000313" key="1">
    <source>
        <dbReference type="EnsemblMetazoa" id="ACHR014385-PA"/>
    </source>
</evidence>